<dbReference type="AlphaFoldDB" id="A0A495BCJ5"/>
<evidence type="ECO:0000313" key="2">
    <source>
        <dbReference type="Proteomes" id="UP000279384"/>
    </source>
</evidence>
<name>A0A495BCJ5_VOGIN</name>
<sequence length="495" mass="55365">MTQEKQNYTLQQLLALEDDEALLQFSCPGSTLPAWPLIRTHFIRTLMSDLLYTSGGLNAAPGKPSLLQMASYLARSQYHNWINRHAFSAEICFFTTGLGNFSKDQKTHERLAGYFASSYPEQSMLYQAQGDWTWWQNHHFSTILHATPFNTYLHLMGRLRVTATNWKLANAIIEHASRNTVSRLGYQLASGQKDTLKTALSRQLAAFPISANYHANWFSRHNTRLLFLEAACYGARSLPILHAARMAGVTTAEHQHGAISKGHDGYNVAPTLAASPSFRQTLPDYLLTYGNWWSQQSNMPVAKLAIGNPHLAESLKRFMPASCRNNRVLVLGDGIETQLYLDLAARVHTIAGKHGYNIVFRPHPLEKERLKTVPIPAGVALDSNGDIYASLQQATVVISELSTGLFEAVGLVDKVILWKTDKSRFAYPELPFPAFSTMQELEMLLLGGDAVSESPPSAIQAHELWQPNWEENYRNFVEKTIGINNKAGEMNGSHH</sequence>
<gene>
    <name evidence="1" type="ORF">C8E02_1674</name>
</gene>
<dbReference type="Gene3D" id="3.40.50.12580">
    <property type="match status" value="1"/>
</dbReference>
<proteinExistence type="predicted"/>
<reference evidence="1 2" key="1">
    <citation type="submission" date="2018-10" db="EMBL/GenBank/DDBJ databases">
        <title>Genomic Encyclopedia of Type Strains, Phase IV (KMG-IV): sequencing the most valuable type-strain genomes for metagenomic binning, comparative biology and taxonomic classification.</title>
        <authorList>
            <person name="Goeker M."/>
        </authorList>
    </citation>
    <scope>NUCLEOTIDE SEQUENCE [LARGE SCALE GENOMIC DNA]</scope>
    <source>
        <strain evidence="1 2">DSM 3303</strain>
    </source>
</reference>
<dbReference type="EMBL" id="RBID01000014">
    <property type="protein sequence ID" value="RKQ58706.1"/>
    <property type="molecule type" value="Genomic_DNA"/>
</dbReference>
<dbReference type="RefSeq" id="WP_120810411.1">
    <property type="nucleotide sequence ID" value="NZ_RBID01000014.1"/>
</dbReference>
<evidence type="ECO:0000313" key="1">
    <source>
        <dbReference type="EMBL" id="RKQ58706.1"/>
    </source>
</evidence>
<accession>A0A495BCJ5</accession>
<comment type="caution">
    <text evidence="1">The sequence shown here is derived from an EMBL/GenBank/DDBJ whole genome shotgun (WGS) entry which is preliminary data.</text>
</comment>
<organism evidence="1 2">
    <name type="scientific">Vogesella indigofera</name>
    <name type="common">Pseudomonas indigofera</name>
    <dbReference type="NCBI Taxonomy" id="45465"/>
    <lineage>
        <taxon>Bacteria</taxon>
        <taxon>Pseudomonadati</taxon>
        <taxon>Pseudomonadota</taxon>
        <taxon>Betaproteobacteria</taxon>
        <taxon>Neisseriales</taxon>
        <taxon>Chromobacteriaceae</taxon>
        <taxon>Vogesella</taxon>
    </lineage>
</organism>
<dbReference type="Proteomes" id="UP000279384">
    <property type="component" value="Unassembled WGS sequence"/>
</dbReference>
<dbReference type="InterPro" id="IPR043148">
    <property type="entry name" value="TagF_C"/>
</dbReference>
<protein>
    <submittedName>
        <fullName evidence="1">Uncharacterized protein</fullName>
    </submittedName>
</protein>